<dbReference type="GO" id="GO:0000166">
    <property type="term" value="F:nucleotide binding"/>
    <property type="evidence" value="ECO:0007669"/>
    <property type="project" value="UniProtKB-KW"/>
</dbReference>
<evidence type="ECO:0000313" key="5">
    <source>
        <dbReference type="EMBL" id="PLX15346.1"/>
    </source>
</evidence>
<keyword evidence="2" id="KW-0547">Nucleotide-binding</keyword>
<name>A0A2N5Z9L0_MUIH1</name>
<keyword evidence="3" id="KW-0378">Hydrolase</keyword>
<gene>
    <name evidence="5" type="ORF">C0601_13275</name>
</gene>
<dbReference type="GO" id="GO:0046872">
    <property type="term" value="F:metal ion binding"/>
    <property type="evidence" value="ECO:0007669"/>
    <property type="project" value="UniProtKB-KW"/>
</dbReference>
<dbReference type="InterPro" id="IPR005249">
    <property type="entry name" value="YqeK"/>
</dbReference>
<accession>A0A2N5Z9L0</accession>
<feature type="domain" description="HD" evidence="4">
    <location>
        <begin position="23"/>
        <end position="131"/>
    </location>
</feature>
<evidence type="ECO:0000256" key="3">
    <source>
        <dbReference type="ARBA" id="ARBA00022801"/>
    </source>
</evidence>
<protein>
    <recommendedName>
        <fullName evidence="4">HD domain-containing protein</fullName>
    </recommendedName>
</protein>
<dbReference type="EMBL" id="PKTG01000141">
    <property type="protein sequence ID" value="PLX15346.1"/>
    <property type="molecule type" value="Genomic_DNA"/>
</dbReference>
<dbReference type="GO" id="GO:0016787">
    <property type="term" value="F:hydrolase activity"/>
    <property type="evidence" value="ECO:0007669"/>
    <property type="project" value="UniProtKB-KW"/>
</dbReference>
<dbReference type="Pfam" id="PF01966">
    <property type="entry name" value="HD"/>
    <property type="match status" value="1"/>
</dbReference>
<dbReference type="Proteomes" id="UP000234857">
    <property type="component" value="Unassembled WGS sequence"/>
</dbReference>
<dbReference type="InterPro" id="IPR051094">
    <property type="entry name" value="Diverse_Catalytic_Enzymes"/>
</dbReference>
<dbReference type="SUPFAM" id="SSF109604">
    <property type="entry name" value="HD-domain/PDEase-like"/>
    <property type="match status" value="1"/>
</dbReference>
<dbReference type="Gene3D" id="1.10.3210.10">
    <property type="entry name" value="Hypothetical protein af1432"/>
    <property type="match status" value="1"/>
</dbReference>
<reference evidence="5 6" key="1">
    <citation type="submission" date="2017-11" db="EMBL/GenBank/DDBJ databases">
        <title>Genome-resolved metagenomics identifies genetic mobility, metabolic interactions, and unexpected diversity in perchlorate-reducing communities.</title>
        <authorList>
            <person name="Barnum T.P."/>
            <person name="Figueroa I.A."/>
            <person name="Carlstrom C.I."/>
            <person name="Lucas L.N."/>
            <person name="Engelbrektson A.L."/>
            <person name="Coates J.D."/>
        </authorList>
    </citation>
    <scope>NUCLEOTIDE SEQUENCE [LARGE SCALE GENOMIC DNA]</scope>
    <source>
        <strain evidence="5">BM706</strain>
    </source>
</reference>
<evidence type="ECO:0000256" key="1">
    <source>
        <dbReference type="ARBA" id="ARBA00022723"/>
    </source>
</evidence>
<dbReference type="PANTHER" id="PTHR35795">
    <property type="entry name" value="SLR1885 PROTEIN"/>
    <property type="match status" value="1"/>
</dbReference>
<dbReference type="InterPro" id="IPR006674">
    <property type="entry name" value="HD_domain"/>
</dbReference>
<evidence type="ECO:0000259" key="4">
    <source>
        <dbReference type="Pfam" id="PF01966"/>
    </source>
</evidence>
<comment type="caution">
    <text evidence="5">The sequence shown here is derived from an EMBL/GenBank/DDBJ whole genome shotgun (WGS) entry which is preliminary data.</text>
</comment>
<proteinExistence type="predicted"/>
<evidence type="ECO:0000256" key="2">
    <source>
        <dbReference type="ARBA" id="ARBA00022741"/>
    </source>
</evidence>
<evidence type="ECO:0000313" key="6">
    <source>
        <dbReference type="Proteomes" id="UP000234857"/>
    </source>
</evidence>
<keyword evidence="1" id="KW-0479">Metal-binding</keyword>
<sequence length="176" mass="20598">MLVSDLIILNDLEELCLTEKRMAHMSSAANLFDELSKIYDFKKEQEFRNAVLYHDIARDLSRDRLEKEILEGSVSITSEERKKTVLLHAPVGAWLVQKYGLVSDVNMIDAIRHHTLLKRDTEYVKILSICDFAEKKREFIEAEMIREIAKKDIDEAYRLMKKIREDWQGIKNAGRV</sequence>
<dbReference type="PANTHER" id="PTHR35795:SF1">
    <property type="entry name" value="BIS(5'-NUCLEOSYL)-TETRAPHOSPHATASE, SYMMETRICAL"/>
    <property type="match status" value="1"/>
</dbReference>
<dbReference type="AlphaFoldDB" id="A0A2N5Z9L0"/>
<dbReference type="NCBIfam" id="TIGR00488">
    <property type="entry name" value="bis(5'-nucleosyl)-tetraphosphatase (symmetrical) YqeK"/>
    <property type="match status" value="1"/>
</dbReference>
<organism evidence="5 6">
    <name type="scientific">Muiribacterium halophilum</name>
    <dbReference type="NCBI Taxonomy" id="2053465"/>
    <lineage>
        <taxon>Bacteria</taxon>
        <taxon>Candidatus Muiribacteriota</taxon>
        <taxon>Candidatus Muiribacteriia</taxon>
        <taxon>Candidatus Muiribacteriales</taxon>
        <taxon>Candidatus Muiribacteriaceae</taxon>
        <taxon>Candidatus Muiribacterium</taxon>
    </lineage>
</organism>